<evidence type="ECO:0000256" key="1">
    <source>
        <dbReference type="SAM" id="Coils"/>
    </source>
</evidence>
<evidence type="ECO:0000313" key="3">
    <source>
        <dbReference type="Proteomes" id="UP001515480"/>
    </source>
</evidence>
<accession>A0AB34IQN2</accession>
<keyword evidence="3" id="KW-1185">Reference proteome</keyword>
<protein>
    <submittedName>
        <fullName evidence="2">Uncharacterized protein</fullName>
    </submittedName>
</protein>
<gene>
    <name evidence="2" type="ORF">AB1Y20_010788</name>
</gene>
<comment type="caution">
    <text evidence="2">The sequence shown here is derived from an EMBL/GenBank/DDBJ whole genome shotgun (WGS) entry which is preliminary data.</text>
</comment>
<proteinExistence type="predicted"/>
<sequence length="143" mass="15782">MGEALQPWQQYLEETQLLVSLECGLEEMLRACTNATGRGRRKDPINFLAAWLMRHNPRHDALMAQQLKGRAAAAAERLERENAELEMAKMLVAEAEAKQPDLQAAEGEAAAPAATAIDDTQELTPYMELKLLAGANLLIRLEA</sequence>
<organism evidence="2 3">
    <name type="scientific">Prymnesium parvum</name>
    <name type="common">Toxic golden alga</name>
    <dbReference type="NCBI Taxonomy" id="97485"/>
    <lineage>
        <taxon>Eukaryota</taxon>
        <taxon>Haptista</taxon>
        <taxon>Haptophyta</taxon>
        <taxon>Prymnesiophyceae</taxon>
        <taxon>Prymnesiales</taxon>
        <taxon>Prymnesiaceae</taxon>
        <taxon>Prymnesium</taxon>
    </lineage>
</organism>
<name>A0AB34IQN2_PRYPA</name>
<reference evidence="2 3" key="1">
    <citation type="journal article" date="2024" name="Science">
        <title>Giant polyketide synthase enzymes in the biosynthesis of giant marine polyether toxins.</title>
        <authorList>
            <person name="Fallon T.R."/>
            <person name="Shende V.V."/>
            <person name="Wierzbicki I.H."/>
            <person name="Pendleton A.L."/>
            <person name="Watervoot N.F."/>
            <person name="Auber R.P."/>
            <person name="Gonzalez D.J."/>
            <person name="Wisecaver J.H."/>
            <person name="Moore B.S."/>
        </authorList>
    </citation>
    <scope>NUCLEOTIDE SEQUENCE [LARGE SCALE GENOMIC DNA]</scope>
    <source>
        <strain evidence="2 3">12B1</strain>
    </source>
</reference>
<dbReference type="EMBL" id="JBGBPQ010000020">
    <property type="protein sequence ID" value="KAL1504382.1"/>
    <property type="molecule type" value="Genomic_DNA"/>
</dbReference>
<dbReference type="AlphaFoldDB" id="A0AB34IQN2"/>
<keyword evidence="1" id="KW-0175">Coiled coil</keyword>
<evidence type="ECO:0000313" key="2">
    <source>
        <dbReference type="EMBL" id="KAL1504382.1"/>
    </source>
</evidence>
<feature type="coiled-coil region" evidence="1">
    <location>
        <begin position="64"/>
        <end position="98"/>
    </location>
</feature>
<dbReference type="Proteomes" id="UP001515480">
    <property type="component" value="Unassembled WGS sequence"/>
</dbReference>